<organism evidence="1 2">
    <name type="scientific">Aegilops tauschii subsp. strangulata</name>
    <name type="common">Goatgrass</name>
    <dbReference type="NCBI Taxonomy" id="200361"/>
    <lineage>
        <taxon>Eukaryota</taxon>
        <taxon>Viridiplantae</taxon>
        <taxon>Streptophyta</taxon>
        <taxon>Embryophyta</taxon>
        <taxon>Tracheophyta</taxon>
        <taxon>Spermatophyta</taxon>
        <taxon>Magnoliopsida</taxon>
        <taxon>Liliopsida</taxon>
        <taxon>Poales</taxon>
        <taxon>Poaceae</taxon>
        <taxon>BOP clade</taxon>
        <taxon>Pooideae</taxon>
        <taxon>Triticodae</taxon>
        <taxon>Triticeae</taxon>
        <taxon>Triticinae</taxon>
        <taxon>Aegilops</taxon>
    </lineage>
</organism>
<dbReference type="SUPFAM" id="SSF56112">
    <property type="entry name" value="Protein kinase-like (PK-like)"/>
    <property type="match status" value="1"/>
</dbReference>
<dbReference type="Gramene" id="AET5Gv21167100.31">
    <property type="protein sequence ID" value="AET5Gv21167100.31"/>
    <property type="gene ID" value="AET5Gv21167100"/>
</dbReference>
<reference evidence="2" key="2">
    <citation type="journal article" date="2017" name="Nat. Plants">
        <title>The Aegilops tauschii genome reveals multiple impacts of transposons.</title>
        <authorList>
            <person name="Zhao G."/>
            <person name="Zou C."/>
            <person name="Li K."/>
            <person name="Wang K."/>
            <person name="Li T."/>
            <person name="Gao L."/>
            <person name="Zhang X."/>
            <person name="Wang H."/>
            <person name="Yang Z."/>
            <person name="Liu X."/>
            <person name="Jiang W."/>
            <person name="Mao L."/>
            <person name="Kong X."/>
            <person name="Jiao Y."/>
            <person name="Jia J."/>
        </authorList>
    </citation>
    <scope>NUCLEOTIDE SEQUENCE [LARGE SCALE GENOMIC DNA]</scope>
    <source>
        <strain evidence="2">cv. AL8/78</strain>
    </source>
</reference>
<reference evidence="1" key="5">
    <citation type="journal article" date="2021" name="G3 (Bethesda)">
        <title>Aegilops tauschii genome assembly Aet v5.0 features greater sequence contiguity and improved annotation.</title>
        <authorList>
            <person name="Wang L."/>
            <person name="Zhu T."/>
            <person name="Rodriguez J.C."/>
            <person name="Deal K.R."/>
            <person name="Dubcovsky J."/>
            <person name="McGuire P.E."/>
            <person name="Lux T."/>
            <person name="Spannagl M."/>
            <person name="Mayer K.F.X."/>
            <person name="Baldrich P."/>
            <person name="Meyers B.C."/>
            <person name="Huo N."/>
            <person name="Gu Y.Q."/>
            <person name="Zhou H."/>
            <person name="Devos K.M."/>
            <person name="Bennetzen J.L."/>
            <person name="Unver T."/>
            <person name="Budak H."/>
            <person name="Gulick P.J."/>
            <person name="Galiba G."/>
            <person name="Kalapos B."/>
            <person name="Nelson D.R."/>
            <person name="Li P."/>
            <person name="You F.M."/>
            <person name="Luo M.C."/>
            <person name="Dvorak J."/>
        </authorList>
    </citation>
    <scope>NUCLEOTIDE SEQUENCE [LARGE SCALE GENOMIC DNA]</scope>
    <source>
        <strain evidence="1">cv. AL8/78</strain>
    </source>
</reference>
<dbReference type="Proteomes" id="UP000015105">
    <property type="component" value="Chromosome 5D"/>
</dbReference>
<dbReference type="PANTHER" id="PTHR45707">
    <property type="entry name" value="C2 CALCIUM/LIPID-BINDING PLANT PHOSPHORIBOSYLTRANSFERASE FAMILY PROTEIN"/>
    <property type="match status" value="1"/>
</dbReference>
<proteinExistence type="predicted"/>
<evidence type="ECO:0000313" key="2">
    <source>
        <dbReference type="Proteomes" id="UP000015105"/>
    </source>
</evidence>
<dbReference type="AlphaFoldDB" id="A0A453MFS7"/>
<reference evidence="1" key="3">
    <citation type="journal article" date="2017" name="Nature">
        <title>Genome sequence of the progenitor of the wheat D genome Aegilops tauschii.</title>
        <authorList>
            <person name="Luo M.C."/>
            <person name="Gu Y.Q."/>
            <person name="Puiu D."/>
            <person name="Wang H."/>
            <person name="Twardziok S.O."/>
            <person name="Deal K.R."/>
            <person name="Huo N."/>
            <person name="Zhu T."/>
            <person name="Wang L."/>
            <person name="Wang Y."/>
            <person name="McGuire P.E."/>
            <person name="Liu S."/>
            <person name="Long H."/>
            <person name="Ramasamy R.K."/>
            <person name="Rodriguez J.C."/>
            <person name="Van S.L."/>
            <person name="Yuan L."/>
            <person name="Wang Z."/>
            <person name="Xia Z."/>
            <person name="Xiao L."/>
            <person name="Anderson O.D."/>
            <person name="Ouyang S."/>
            <person name="Liang Y."/>
            <person name="Zimin A.V."/>
            <person name="Pertea G."/>
            <person name="Qi P."/>
            <person name="Bennetzen J.L."/>
            <person name="Dai X."/>
            <person name="Dawson M.W."/>
            <person name="Muller H.G."/>
            <person name="Kugler K."/>
            <person name="Rivarola-Duarte L."/>
            <person name="Spannagl M."/>
            <person name="Mayer K.F.X."/>
            <person name="Lu F.H."/>
            <person name="Bevan M.W."/>
            <person name="Leroy P."/>
            <person name="Li P."/>
            <person name="You F.M."/>
            <person name="Sun Q."/>
            <person name="Liu Z."/>
            <person name="Lyons E."/>
            <person name="Wicker T."/>
            <person name="Salzberg S.L."/>
            <person name="Devos K.M."/>
            <person name="Dvorak J."/>
        </authorList>
    </citation>
    <scope>NUCLEOTIDE SEQUENCE [LARGE SCALE GENOMIC DNA]</scope>
    <source>
        <strain evidence="1">cv. AL8/78</strain>
    </source>
</reference>
<dbReference type="InterPro" id="IPR011009">
    <property type="entry name" value="Kinase-like_dom_sf"/>
</dbReference>
<evidence type="ECO:0000313" key="1">
    <source>
        <dbReference type="EnsemblPlants" id="AET5Gv21167100.31"/>
    </source>
</evidence>
<name>A0A453MFS7_AEGTS</name>
<accession>A0A453MFS7</accession>
<dbReference type="EnsemblPlants" id="AET5Gv21167100.31">
    <property type="protein sequence ID" value="AET5Gv21167100.31"/>
    <property type="gene ID" value="AET5Gv21167100"/>
</dbReference>
<sequence length="128" mass="15412">SLKNLVKMASVLFIRGKLEDGKVIAVKRFDERMIKPEEQFERVVDLMRLKHKNIVRLIGYCYEPTKVPVPDEKNPELYIWKDVIENLLCYEFLPNKSPDVILNGMTTKELFFMFHFFIYYFSYYSRQN</sequence>
<reference evidence="1" key="4">
    <citation type="submission" date="2019-03" db="UniProtKB">
        <authorList>
            <consortium name="EnsemblPlants"/>
        </authorList>
    </citation>
    <scope>IDENTIFICATION</scope>
</reference>
<keyword evidence="2" id="KW-1185">Reference proteome</keyword>
<protein>
    <recommendedName>
        <fullName evidence="3">Protein kinase domain-containing protein</fullName>
    </recommendedName>
</protein>
<evidence type="ECO:0008006" key="3">
    <source>
        <dbReference type="Google" id="ProtNLM"/>
    </source>
</evidence>
<dbReference type="Gene3D" id="3.30.200.20">
    <property type="entry name" value="Phosphorylase Kinase, domain 1"/>
    <property type="match status" value="1"/>
</dbReference>
<reference evidence="2" key="1">
    <citation type="journal article" date="2014" name="Science">
        <title>Ancient hybridizations among the ancestral genomes of bread wheat.</title>
        <authorList>
            <consortium name="International Wheat Genome Sequencing Consortium,"/>
            <person name="Marcussen T."/>
            <person name="Sandve S.R."/>
            <person name="Heier L."/>
            <person name="Spannagl M."/>
            <person name="Pfeifer M."/>
            <person name="Jakobsen K.S."/>
            <person name="Wulff B.B."/>
            <person name="Steuernagel B."/>
            <person name="Mayer K.F."/>
            <person name="Olsen O.A."/>
        </authorList>
    </citation>
    <scope>NUCLEOTIDE SEQUENCE [LARGE SCALE GENOMIC DNA]</scope>
    <source>
        <strain evidence="2">cv. AL8/78</strain>
    </source>
</reference>